<dbReference type="EMBL" id="BART01001616">
    <property type="protein sequence ID" value="GAG71668.1"/>
    <property type="molecule type" value="Genomic_DNA"/>
</dbReference>
<dbReference type="AlphaFoldDB" id="X1AFZ9"/>
<proteinExistence type="predicted"/>
<gene>
    <name evidence="1" type="ORF">S01H4_05538</name>
</gene>
<accession>X1AFZ9</accession>
<reference evidence="1" key="1">
    <citation type="journal article" date="2014" name="Front. Microbiol.">
        <title>High frequency of phylogenetically diverse reductive dehalogenase-homologous genes in deep subseafloor sedimentary metagenomes.</title>
        <authorList>
            <person name="Kawai M."/>
            <person name="Futagami T."/>
            <person name="Toyoda A."/>
            <person name="Takaki Y."/>
            <person name="Nishi S."/>
            <person name="Hori S."/>
            <person name="Arai W."/>
            <person name="Tsubouchi T."/>
            <person name="Morono Y."/>
            <person name="Uchiyama I."/>
            <person name="Ito T."/>
            <person name="Fujiyama A."/>
            <person name="Inagaki F."/>
            <person name="Takami H."/>
        </authorList>
    </citation>
    <scope>NUCLEOTIDE SEQUENCE</scope>
    <source>
        <strain evidence="1">Expedition CK06-06</strain>
    </source>
</reference>
<evidence type="ECO:0000313" key="1">
    <source>
        <dbReference type="EMBL" id="GAG71668.1"/>
    </source>
</evidence>
<comment type="caution">
    <text evidence="1">The sequence shown here is derived from an EMBL/GenBank/DDBJ whole genome shotgun (WGS) entry which is preliminary data.</text>
</comment>
<feature type="non-terminal residue" evidence="1">
    <location>
        <position position="367"/>
    </location>
</feature>
<protein>
    <submittedName>
        <fullName evidence="1">Uncharacterized protein</fullName>
    </submittedName>
</protein>
<organism evidence="1">
    <name type="scientific">marine sediment metagenome</name>
    <dbReference type="NCBI Taxonomy" id="412755"/>
    <lineage>
        <taxon>unclassified sequences</taxon>
        <taxon>metagenomes</taxon>
        <taxon>ecological metagenomes</taxon>
    </lineage>
</organism>
<sequence>MAELFTDLLPEKVEKKGLLTDLLEAPPEISVEPTAEDLEKYRRMGVKQYRSPAGKLYDLVPKKESLGFWQKTKKAWDIGGKGVDLDFQWRDVKYGRMTREQAEKNEAEFHKKLKENPLEARNWLENLYLKTVGIAHPMASGQVKGLTYGTMAAGAAAAFGQAGPQIALPEEMVTMPTAFGIGNIVGALTYWAEQGEGSIYGEAIKAGLSHKTASTISSIGGPIYGAIEFSQVDKIIPKFGGFAKKTVLSAIIGYLKRIGVEVLEEGEQKIVTEGAVKLLGKALEGKIALADVPDTVKEIGLSAVREMKEAIGPMALLTLPGGSIDVGKAVITKPPPTVAEITPTKPKLAIKPVIKGKAAPKVAPPNV</sequence>
<name>X1AFZ9_9ZZZZ</name>